<sequence length="86" mass="10222">MPNMVVECGCGCGGNFLKYDKYGRERKFLSGHNLVSNFNRTIEDVFWLNVIKSEGCWEWQGDDRKGYGYFKYKHKKYSAHRISWQI</sequence>
<accession>X0RG38</accession>
<proteinExistence type="predicted"/>
<comment type="caution">
    <text evidence="1">The sequence shown here is derived from an EMBL/GenBank/DDBJ whole genome shotgun (WGS) entry which is preliminary data.</text>
</comment>
<organism evidence="1">
    <name type="scientific">marine sediment metagenome</name>
    <dbReference type="NCBI Taxonomy" id="412755"/>
    <lineage>
        <taxon>unclassified sequences</taxon>
        <taxon>metagenomes</taxon>
        <taxon>ecological metagenomes</taxon>
    </lineage>
</organism>
<protein>
    <submittedName>
        <fullName evidence="1">Uncharacterized protein</fullName>
    </submittedName>
</protein>
<evidence type="ECO:0000313" key="1">
    <source>
        <dbReference type="EMBL" id="GAF67869.1"/>
    </source>
</evidence>
<gene>
    <name evidence="1" type="ORF">S01H1_12348</name>
</gene>
<dbReference type="EMBL" id="BARS01006334">
    <property type="protein sequence ID" value="GAF67869.1"/>
    <property type="molecule type" value="Genomic_DNA"/>
</dbReference>
<dbReference type="AlphaFoldDB" id="X0RG38"/>
<reference evidence="1" key="1">
    <citation type="journal article" date="2014" name="Front. Microbiol.">
        <title>High frequency of phylogenetically diverse reductive dehalogenase-homologous genes in deep subseafloor sedimentary metagenomes.</title>
        <authorList>
            <person name="Kawai M."/>
            <person name="Futagami T."/>
            <person name="Toyoda A."/>
            <person name="Takaki Y."/>
            <person name="Nishi S."/>
            <person name="Hori S."/>
            <person name="Arai W."/>
            <person name="Tsubouchi T."/>
            <person name="Morono Y."/>
            <person name="Uchiyama I."/>
            <person name="Ito T."/>
            <person name="Fujiyama A."/>
            <person name="Inagaki F."/>
            <person name="Takami H."/>
        </authorList>
    </citation>
    <scope>NUCLEOTIDE SEQUENCE</scope>
    <source>
        <strain evidence="1">Expedition CK06-06</strain>
    </source>
</reference>
<name>X0RG38_9ZZZZ</name>
<feature type="non-terminal residue" evidence="1">
    <location>
        <position position="86"/>
    </location>
</feature>